<comment type="caution">
    <text evidence="1">The sequence shown here is derived from an EMBL/GenBank/DDBJ whole genome shotgun (WGS) entry which is preliminary data.</text>
</comment>
<evidence type="ECO:0000313" key="2">
    <source>
        <dbReference type="Proteomes" id="UP000291892"/>
    </source>
</evidence>
<accession>A0AAE8QH20</accession>
<dbReference type="EMBL" id="SIKX01000001">
    <property type="protein sequence ID" value="TBF21809.1"/>
    <property type="molecule type" value="Genomic_DNA"/>
</dbReference>
<evidence type="ECO:0000313" key="1">
    <source>
        <dbReference type="EMBL" id="TBF21809.1"/>
    </source>
</evidence>
<name>A0AAE8QH20_9HYPH</name>
<reference evidence="1 2" key="1">
    <citation type="submission" date="2019-02" db="EMBL/GenBank/DDBJ databases">
        <title>The genomic architecture of introgression among sibling species of bacteria.</title>
        <authorList>
            <person name="Cavassim M.I.A."/>
            <person name="Moeskjaer S."/>
            <person name="Moslemi C."/>
            <person name="Fields B."/>
            <person name="Bachmann A."/>
            <person name="Vilhjalmsson B."/>
            <person name="Schierup M.H."/>
            <person name="Young J.P.W."/>
            <person name="Andersen S.U."/>
        </authorList>
    </citation>
    <scope>NUCLEOTIDE SEQUENCE [LARGE SCALE GENOMIC DNA]</scope>
    <source>
        <strain evidence="1 2">SM42</strain>
    </source>
</reference>
<proteinExistence type="predicted"/>
<organism evidence="1 2">
    <name type="scientific">Rhizobium ruizarguesonis</name>
    <dbReference type="NCBI Taxonomy" id="2081791"/>
    <lineage>
        <taxon>Bacteria</taxon>
        <taxon>Pseudomonadati</taxon>
        <taxon>Pseudomonadota</taxon>
        <taxon>Alphaproteobacteria</taxon>
        <taxon>Hyphomicrobiales</taxon>
        <taxon>Rhizobiaceae</taxon>
        <taxon>Rhizobium/Agrobacterium group</taxon>
        <taxon>Rhizobium</taxon>
    </lineage>
</organism>
<gene>
    <name evidence="1" type="ORF">ELG94_14125</name>
</gene>
<dbReference type="AlphaFoldDB" id="A0AAE8QH20"/>
<dbReference type="Proteomes" id="UP000291892">
    <property type="component" value="Unassembled WGS sequence"/>
</dbReference>
<protein>
    <submittedName>
        <fullName evidence="1">Uncharacterized protein</fullName>
    </submittedName>
</protein>
<sequence length="85" mass="8971">MLSAVYVECWVPPSVLPDISPTRGEIGKQYDRRPTSIVWRKALGDSISPLVGEMSGRTEGGVTPSAAEKGALGTSHGYALSLRGV</sequence>